<evidence type="ECO:0000256" key="4">
    <source>
        <dbReference type="SAM" id="MobiDB-lite"/>
    </source>
</evidence>
<keyword evidence="6" id="KW-1185">Reference proteome</keyword>
<reference evidence="5 6" key="1">
    <citation type="submission" date="2018-05" db="EMBL/GenBank/DDBJ databases">
        <title>Whole genome sequencing for identification of molecular markers to develop diagnostic detection tools for the regulated plant pathogen Lachnellula willkommii.</title>
        <authorList>
            <person name="Giroux E."/>
            <person name="Bilodeau G."/>
        </authorList>
    </citation>
    <scope>NUCLEOTIDE SEQUENCE [LARGE SCALE GENOMIC DNA]</scope>
    <source>
        <strain evidence="5 6">CBS 625.97</strain>
    </source>
</reference>
<dbReference type="EMBL" id="QGMG01000278">
    <property type="protein sequence ID" value="TVY55065.1"/>
    <property type="molecule type" value="Genomic_DNA"/>
</dbReference>
<gene>
    <name evidence="5" type="primary">citE_7</name>
    <name evidence="5" type="ORF">LCER1_G004811</name>
</gene>
<dbReference type="InterPro" id="IPR002347">
    <property type="entry name" value="SDR_fam"/>
</dbReference>
<dbReference type="SUPFAM" id="SSF51735">
    <property type="entry name" value="NAD(P)-binding Rossmann-fold domains"/>
    <property type="match status" value="1"/>
</dbReference>
<evidence type="ECO:0000256" key="2">
    <source>
        <dbReference type="ARBA" id="ARBA00023002"/>
    </source>
</evidence>
<evidence type="ECO:0000313" key="6">
    <source>
        <dbReference type="Proteomes" id="UP000481288"/>
    </source>
</evidence>
<dbReference type="InterPro" id="IPR036291">
    <property type="entry name" value="NAD(P)-bd_dom_sf"/>
</dbReference>
<dbReference type="AlphaFoldDB" id="A0A7D8UZI2"/>
<feature type="region of interest" description="Disordered" evidence="4">
    <location>
        <begin position="1"/>
        <end position="27"/>
    </location>
</feature>
<evidence type="ECO:0000256" key="1">
    <source>
        <dbReference type="ARBA" id="ARBA00006484"/>
    </source>
</evidence>
<accession>A0A7D8UZI2</accession>
<dbReference type="Proteomes" id="UP000481288">
    <property type="component" value="Unassembled WGS sequence"/>
</dbReference>
<dbReference type="CDD" id="cd05233">
    <property type="entry name" value="SDR_c"/>
    <property type="match status" value="1"/>
</dbReference>
<evidence type="ECO:0000256" key="3">
    <source>
        <dbReference type="RuleBase" id="RU000363"/>
    </source>
</evidence>
<protein>
    <submittedName>
        <fullName evidence="5">Short chain dehydrogenase citE</fullName>
    </submittedName>
</protein>
<evidence type="ECO:0000313" key="5">
    <source>
        <dbReference type="EMBL" id="TVY55065.1"/>
    </source>
</evidence>
<keyword evidence="2" id="KW-0560">Oxidoreductase</keyword>
<comment type="caution">
    <text evidence="5">The sequence shown here is derived from an EMBL/GenBank/DDBJ whole genome shotgun (WGS) entry which is preliminary data.</text>
</comment>
<dbReference type="Pfam" id="PF00106">
    <property type="entry name" value="adh_short"/>
    <property type="match status" value="1"/>
</dbReference>
<comment type="similarity">
    <text evidence="1 3">Belongs to the short-chain dehydrogenases/reductases (SDR) family.</text>
</comment>
<dbReference type="PANTHER" id="PTHR42760:SF37">
    <property type="entry name" value="CLAVALDEHYDE DEHYDROGENASE"/>
    <property type="match status" value="1"/>
</dbReference>
<name>A0A7D8UZI2_9HELO</name>
<dbReference type="PANTHER" id="PTHR42760">
    <property type="entry name" value="SHORT-CHAIN DEHYDROGENASES/REDUCTASES FAMILY MEMBER"/>
    <property type="match status" value="1"/>
</dbReference>
<dbReference type="GO" id="GO:0016616">
    <property type="term" value="F:oxidoreductase activity, acting on the CH-OH group of donors, NAD or NADP as acceptor"/>
    <property type="evidence" value="ECO:0007669"/>
    <property type="project" value="TreeGrafter"/>
</dbReference>
<dbReference type="PRINTS" id="PR00081">
    <property type="entry name" value="GDHRDH"/>
</dbReference>
<dbReference type="Gene3D" id="3.40.50.720">
    <property type="entry name" value="NAD(P)-binding Rossmann-like Domain"/>
    <property type="match status" value="1"/>
</dbReference>
<dbReference type="OrthoDB" id="1933717at2759"/>
<organism evidence="5 6">
    <name type="scientific">Lachnellula cervina</name>
    <dbReference type="NCBI Taxonomy" id="1316786"/>
    <lineage>
        <taxon>Eukaryota</taxon>
        <taxon>Fungi</taxon>
        <taxon>Dikarya</taxon>
        <taxon>Ascomycota</taxon>
        <taxon>Pezizomycotina</taxon>
        <taxon>Leotiomycetes</taxon>
        <taxon>Helotiales</taxon>
        <taxon>Lachnaceae</taxon>
        <taxon>Lachnellula</taxon>
    </lineage>
</organism>
<proteinExistence type="inferred from homology"/>
<sequence>MAALPPHVGNRAGHPQHQFLRQSPQAAARHQRRRRRAAAATKVRSEEGRLDVLVNNAGASDDWVPISEGDVKQYWNTWTVNLKGTYLMLHGFLPLLVETAKEKNTLVDVVNISSIGAHIIMPGASAYQTSKFAVLRLTEFVQAEYGDKGVTCVAVHPGGVLTEMSKGIEVIRASLTDTPDLCGGFVVWLTKGQRSWLSGRYLSTAWDVDELEAKRDEIVQGDKLKMRMVV</sequence>
<dbReference type="PRINTS" id="PR00080">
    <property type="entry name" value="SDRFAMILY"/>
</dbReference>